<evidence type="ECO:0000256" key="2">
    <source>
        <dbReference type="SAM" id="SignalP"/>
    </source>
</evidence>
<reference evidence="4" key="1">
    <citation type="journal article" name="BMC Genomics">
        <title>Long-read sequencing and de novo genome assembly of marine medaka (Oryzias melastigma).</title>
        <authorList>
            <person name="Liang P."/>
            <person name="Saqib H.S.A."/>
            <person name="Ni X."/>
            <person name="Shen Y."/>
        </authorList>
    </citation>
    <scope>NUCLEOTIDE SEQUENCE</scope>
    <source>
        <strain evidence="4">Bigg-433</strain>
    </source>
</reference>
<dbReference type="EMBL" id="WKFB01000496">
    <property type="protein sequence ID" value="KAF6721282.1"/>
    <property type="molecule type" value="Genomic_DNA"/>
</dbReference>
<accession>A0A834BWM0</accession>
<comment type="caution">
    <text evidence="4">The sequence shown here is derived from an EMBL/GenBank/DDBJ whole genome shotgun (WGS) entry which is preliminary data.</text>
</comment>
<keyword evidence="1" id="KW-1133">Transmembrane helix</keyword>
<gene>
    <name evidence="4" type="ORF">FQA47_007123</name>
</gene>
<organism evidence="4 5">
    <name type="scientific">Oryzias melastigma</name>
    <name type="common">Marine medaka</name>
    <dbReference type="NCBI Taxonomy" id="30732"/>
    <lineage>
        <taxon>Eukaryota</taxon>
        <taxon>Metazoa</taxon>
        <taxon>Chordata</taxon>
        <taxon>Craniata</taxon>
        <taxon>Vertebrata</taxon>
        <taxon>Euteleostomi</taxon>
        <taxon>Actinopterygii</taxon>
        <taxon>Neopterygii</taxon>
        <taxon>Teleostei</taxon>
        <taxon>Neoteleostei</taxon>
        <taxon>Acanthomorphata</taxon>
        <taxon>Ovalentaria</taxon>
        <taxon>Atherinomorphae</taxon>
        <taxon>Beloniformes</taxon>
        <taxon>Adrianichthyidae</taxon>
        <taxon>Oryziinae</taxon>
        <taxon>Oryzias</taxon>
    </lineage>
</organism>
<dbReference type="GO" id="GO:0007165">
    <property type="term" value="P:signal transduction"/>
    <property type="evidence" value="ECO:0007669"/>
    <property type="project" value="InterPro"/>
</dbReference>
<dbReference type="Gene3D" id="1.10.533.10">
    <property type="entry name" value="Death Domain, Fas"/>
    <property type="match status" value="1"/>
</dbReference>
<feature type="domain" description="Death" evidence="3">
    <location>
        <begin position="109"/>
        <end position="158"/>
    </location>
</feature>
<dbReference type="AlphaFoldDB" id="A0A834BWM0"/>
<dbReference type="Proteomes" id="UP000646548">
    <property type="component" value="Unassembled WGS sequence"/>
</dbReference>
<evidence type="ECO:0000256" key="1">
    <source>
        <dbReference type="SAM" id="Phobius"/>
    </source>
</evidence>
<evidence type="ECO:0000259" key="3">
    <source>
        <dbReference type="PROSITE" id="PS50017"/>
    </source>
</evidence>
<feature type="signal peptide" evidence="2">
    <location>
        <begin position="1"/>
        <end position="21"/>
    </location>
</feature>
<keyword evidence="2" id="KW-0732">Signal</keyword>
<name>A0A834BWM0_ORYME</name>
<feature type="transmembrane region" description="Helical" evidence="1">
    <location>
        <begin position="224"/>
        <end position="246"/>
    </location>
</feature>
<evidence type="ECO:0000313" key="4">
    <source>
        <dbReference type="EMBL" id="KAF6721282.1"/>
    </source>
</evidence>
<sequence length="264" mass="30416">MKVWKMLVFFWMFLPQSWTSGEDTELAEDCSAQSWRHVTVVCFVFLPFGFFYGHQWMFLCFLVAEDISVHQLERLVELLTFKECKDLLVALSNPEENIFQHLHLLSPENNPLDDETQCRTALTGWIVENGERTYYDRLSRALQHIGRTDIAIEVGKNINQDKALSLKRYVEDYHKYVMSLNLPSVREATRTHQRAHQRASNRAGNDLPGPDLVQQGLSAVVVPFLYGALLAIGVTLLAAFLFFIILKRPERSRCLPAIWKKGQS</sequence>
<evidence type="ECO:0000313" key="5">
    <source>
        <dbReference type="Proteomes" id="UP000646548"/>
    </source>
</evidence>
<protein>
    <recommendedName>
        <fullName evidence="3">Death domain-containing protein</fullName>
    </recommendedName>
</protein>
<keyword evidence="1" id="KW-0812">Transmembrane</keyword>
<dbReference type="InterPro" id="IPR011029">
    <property type="entry name" value="DEATH-like_dom_sf"/>
</dbReference>
<dbReference type="PROSITE" id="PS50017">
    <property type="entry name" value="DEATH_DOMAIN"/>
    <property type="match status" value="1"/>
</dbReference>
<keyword evidence="1" id="KW-0472">Membrane</keyword>
<dbReference type="CDD" id="cd01670">
    <property type="entry name" value="Death"/>
    <property type="match status" value="1"/>
</dbReference>
<proteinExistence type="predicted"/>
<dbReference type="InterPro" id="IPR000488">
    <property type="entry name" value="Death_dom"/>
</dbReference>
<feature type="chain" id="PRO_5032344818" description="Death domain-containing protein" evidence="2">
    <location>
        <begin position="22"/>
        <end position="264"/>
    </location>
</feature>